<comment type="caution">
    <text evidence="1">The sequence shown here is derived from an EMBL/GenBank/DDBJ whole genome shotgun (WGS) entry which is preliminary data.</text>
</comment>
<proteinExistence type="predicted"/>
<evidence type="ECO:0000313" key="2">
    <source>
        <dbReference type="Proteomes" id="UP001318860"/>
    </source>
</evidence>
<dbReference type="EMBL" id="JABTTQ020002241">
    <property type="protein sequence ID" value="KAK6125329.1"/>
    <property type="molecule type" value="Genomic_DNA"/>
</dbReference>
<name>A0ABR0URL5_REHGL</name>
<protein>
    <submittedName>
        <fullName evidence="1">Uncharacterized protein</fullName>
    </submittedName>
</protein>
<evidence type="ECO:0000313" key="1">
    <source>
        <dbReference type="EMBL" id="KAK6125329.1"/>
    </source>
</evidence>
<sequence>MQELPWEVSAASVNLTTEATIVCVVVSEAKVAPSCGNNIEEVLAKHLTTCGFKYNLRS</sequence>
<accession>A0ABR0URL5</accession>
<keyword evidence="2" id="KW-1185">Reference proteome</keyword>
<dbReference type="Proteomes" id="UP001318860">
    <property type="component" value="Unassembled WGS sequence"/>
</dbReference>
<reference evidence="1 2" key="1">
    <citation type="journal article" date="2021" name="Comput. Struct. Biotechnol. J.">
        <title>De novo genome assembly of the potent medicinal plant Rehmannia glutinosa using nanopore technology.</title>
        <authorList>
            <person name="Ma L."/>
            <person name="Dong C."/>
            <person name="Song C."/>
            <person name="Wang X."/>
            <person name="Zheng X."/>
            <person name="Niu Y."/>
            <person name="Chen S."/>
            <person name="Feng W."/>
        </authorList>
    </citation>
    <scope>NUCLEOTIDE SEQUENCE [LARGE SCALE GENOMIC DNA]</scope>
    <source>
        <strain evidence="1">DH-2019</strain>
    </source>
</reference>
<gene>
    <name evidence="1" type="ORF">DH2020_040927</name>
</gene>
<organism evidence="1 2">
    <name type="scientific">Rehmannia glutinosa</name>
    <name type="common">Chinese foxglove</name>
    <dbReference type="NCBI Taxonomy" id="99300"/>
    <lineage>
        <taxon>Eukaryota</taxon>
        <taxon>Viridiplantae</taxon>
        <taxon>Streptophyta</taxon>
        <taxon>Embryophyta</taxon>
        <taxon>Tracheophyta</taxon>
        <taxon>Spermatophyta</taxon>
        <taxon>Magnoliopsida</taxon>
        <taxon>eudicotyledons</taxon>
        <taxon>Gunneridae</taxon>
        <taxon>Pentapetalae</taxon>
        <taxon>asterids</taxon>
        <taxon>lamiids</taxon>
        <taxon>Lamiales</taxon>
        <taxon>Orobanchaceae</taxon>
        <taxon>Rehmannieae</taxon>
        <taxon>Rehmannia</taxon>
    </lineage>
</organism>